<dbReference type="EMBL" id="JACBZY010000001">
    <property type="protein sequence ID" value="NYH00331.1"/>
    <property type="molecule type" value="Genomic_DNA"/>
</dbReference>
<evidence type="ECO:0000313" key="3">
    <source>
        <dbReference type="EMBL" id="NYH00331.1"/>
    </source>
</evidence>
<dbReference type="RefSeq" id="WP_179569091.1">
    <property type="nucleotide sequence ID" value="NZ_JACBZY010000001.1"/>
</dbReference>
<dbReference type="AlphaFoldDB" id="A0A852YGB9"/>
<reference evidence="3 4" key="1">
    <citation type="submission" date="2020-07" db="EMBL/GenBank/DDBJ databases">
        <title>Sequencing the genomes of 1000 actinobacteria strains.</title>
        <authorList>
            <person name="Klenk H.-P."/>
        </authorList>
    </citation>
    <scope>NUCLEOTIDE SEQUENCE [LARGE SCALE GENOMIC DNA]</scope>
    <source>
        <strain evidence="3 4">DSM 23141</strain>
    </source>
</reference>
<organism evidence="3 4">
    <name type="scientific">Schumannella luteola</name>
    <dbReference type="NCBI Taxonomy" id="472059"/>
    <lineage>
        <taxon>Bacteria</taxon>
        <taxon>Bacillati</taxon>
        <taxon>Actinomycetota</taxon>
        <taxon>Actinomycetes</taxon>
        <taxon>Micrococcales</taxon>
        <taxon>Microbacteriaceae</taxon>
        <taxon>Schumannella</taxon>
    </lineage>
</organism>
<keyword evidence="4" id="KW-1185">Reference proteome</keyword>
<accession>A0A852YGB9</accession>
<evidence type="ECO:0000256" key="2">
    <source>
        <dbReference type="SAM" id="SignalP"/>
    </source>
</evidence>
<feature type="chain" id="PRO_5032354093" evidence="2">
    <location>
        <begin position="29"/>
        <end position="464"/>
    </location>
</feature>
<keyword evidence="1" id="KW-0812">Transmembrane</keyword>
<gene>
    <name evidence="3" type="ORF">BJ979_002956</name>
</gene>
<keyword evidence="1" id="KW-1133">Transmembrane helix</keyword>
<keyword evidence="1" id="KW-0472">Membrane</keyword>
<keyword evidence="2" id="KW-0732">Signal</keyword>
<sequence length="464" mass="46903">MKLTRILAASTGIAIAGALVAAALPATAAAPSSEVYKHKADIGVETSPYAKAWFAGKLGSGKTTDSVEDTASGLTVTGDYQLLNGANTGSGSDIANLVTNARVVVPQGAAAFQISLFARPQSENDKGFTTLRPTAFADQTTASLPAPDAAGGWTTSQNIDATHVKDGAYSLNELLEAIGPDAEILATGVFLNRSTGPNTVASITWNGLTTRFTPEGVAIAEPTPISQTDFQGDETQGGVSFAFSGYIPGETVILAVDGDDVAAPTYTADEDGAVFPRVWGEGPLQQPAKHTVTATGATSGVVKSAEFEIVADAGTNPGTPTDPETPAYVPTGTEKLVLKTTGTLTSGSKLTVEGSGFRPGTVVAFELHSDPIALGSATADQNGVLSFVTTIPAAAPAGSHTLVALVNGQQIATAAVQVAATARPAALAETGVEANMGLLTAGVLVLAGLTMVLVRRRVAAIAND</sequence>
<feature type="transmembrane region" description="Helical" evidence="1">
    <location>
        <begin position="436"/>
        <end position="454"/>
    </location>
</feature>
<dbReference type="NCBIfam" id="TIGR01167">
    <property type="entry name" value="LPXTG_anchor"/>
    <property type="match status" value="1"/>
</dbReference>
<evidence type="ECO:0000313" key="4">
    <source>
        <dbReference type="Proteomes" id="UP000553888"/>
    </source>
</evidence>
<feature type="signal peptide" evidence="2">
    <location>
        <begin position="1"/>
        <end position="28"/>
    </location>
</feature>
<protein>
    <submittedName>
        <fullName evidence="3">LPXTG-motif cell wall-anchored protein</fullName>
    </submittedName>
</protein>
<evidence type="ECO:0000256" key="1">
    <source>
        <dbReference type="SAM" id="Phobius"/>
    </source>
</evidence>
<proteinExistence type="predicted"/>
<name>A0A852YGB9_9MICO</name>
<comment type="caution">
    <text evidence="3">The sequence shown here is derived from an EMBL/GenBank/DDBJ whole genome shotgun (WGS) entry which is preliminary data.</text>
</comment>
<dbReference type="Proteomes" id="UP000553888">
    <property type="component" value="Unassembled WGS sequence"/>
</dbReference>